<dbReference type="InterPro" id="IPR051465">
    <property type="entry name" value="Cell_Envelope_Struct_Comp"/>
</dbReference>
<evidence type="ECO:0000313" key="3">
    <source>
        <dbReference type="Proteomes" id="UP000269097"/>
    </source>
</evidence>
<dbReference type="KEGG" id="coh:EAV92_16075"/>
<dbReference type="InterPro" id="IPR025883">
    <property type="entry name" value="Cadherin-like_domain"/>
</dbReference>
<dbReference type="PANTHER" id="PTHR43308">
    <property type="entry name" value="OUTER MEMBRANE PROTEIN ALPHA-RELATED"/>
    <property type="match status" value="1"/>
</dbReference>
<name>A0A3G3K0L2_9BACL</name>
<dbReference type="Proteomes" id="UP000269097">
    <property type="component" value="Chromosome"/>
</dbReference>
<proteinExistence type="predicted"/>
<dbReference type="PROSITE" id="PS51272">
    <property type="entry name" value="SLH"/>
    <property type="match status" value="3"/>
</dbReference>
<feature type="domain" description="SLH" evidence="1">
    <location>
        <begin position="839"/>
        <end position="902"/>
    </location>
</feature>
<dbReference type="InterPro" id="IPR001119">
    <property type="entry name" value="SLH_dom"/>
</dbReference>
<dbReference type="Pfam" id="PF00395">
    <property type="entry name" value="SLH"/>
    <property type="match status" value="3"/>
</dbReference>
<accession>A0A3G3K0L2</accession>
<sequence>MSRRRRDVVAMRRIVSGALAALLWLMPLALLVEAASGSDIKDGTIERVDLAPAVRDRLAESAVLTVVKGLPFTETIPGLDFLESSYDSSGVTLSNIDSNDGYVQVAGMIAETGLQRIVLDGFPFLFDAVDPPTSGAVSYAISGSGGKEADKLVSNAGDAFKTVTLSVYAPDTSRHYRYRGVELAVFAETPGGSYTAMPGKQKRVITNRTTLEIDLASADDYEAGNTYRLGYRVLYSLVGAHGSEILAGDADNGKEGWRLLEDNGTLFSFTRSAAPALSSDATLSGLSVSEGNLTPAFSSGRKSYSVTVSESVYAVAVTPTVASGKATVTVDGKTVESGAAVDVSLKTDSSVTSIPITVTAEDGTTNEYSITVTRSATDTGSDPPPESSDNAAIAHLSVHPGALTPAFAPDVESYTVHVPYTATEMTIEALPFEPDASVTVNGKAKVDAVQLAVGETPISVEVIAPDGETRMTYRLVVTREGPPSTTNSNDRITVIPSKPGSLPLEFSTAVTERGGLSYLSVDPVKAAAAIDAAPQGTTTFLLSASAVSAGINIPAAVIDAAERKAGADASFVVATPTGTLRLPAGLLSKLADGNNGAAMTVTIRTSDDAAATQVRNAALSDGVRLISSPVQFELAVLDSEGVMHAVEDTNGIYVERTLQLESPAASVTQLSIFMLADDGRLAYVPATFERHSDGSVTAHAYRAGFSTYVAGSKEAAFGDLAGHWSAAAVHGLASKGIVSGRGPSRFQPDGIVTRAEFGSILARALGLQGNPSGPSYADISPTKWYYRDILALTQAGIMRGTNGLLLLDSPLTREEMAAMTARAIHYVKPSQSARQPDHLYAYRDAGAISGWAREAMQEMVSLGVMKGNGQGLLRPSSKATRAEAAVTVLQMLKTLGFADDPASK</sequence>
<dbReference type="AlphaFoldDB" id="A0A3G3K0L2"/>
<protein>
    <recommendedName>
        <fullName evidence="1">SLH domain-containing protein</fullName>
    </recommendedName>
</protein>
<dbReference type="EMBL" id="CP033433">
    <property type="protein sequence ID" value="AYQ73963.1"/>
    <property type="molecule type" value="Genomic_DNA"/>
</dbReference>
<evidence type="ECO:0000259" key="1">
    <source>
        <dbReference type="PROSITE" id="PS51272"/>
    </source>
</evidence>
<dbReference type="PANTHER" id="PTHR43308:SF5">
    <property type="entry name" value="S-LAYER PROTEIN _ PEPTIDOGLYCAN ENDO-BETA-N-ACETYLGLUCOSAMINIDASE"/>
    <property type="match status" value="1"/>
</dbReference>
<evidence type="ECO:0000313" key="2">
    <source>
        <dbReference type="EMBL" id="AYQ73963.1"/>
    </source>
</evidence>
<feature type="domain" description="SLH" evidence="1">
    <location>
        <begin position="776"/>
        <end position="834"/>
    </location>
</feature>
<keyword evidence="3" id="KW-1185">Reference proteome</keyword>
<reference evidence="2 3" key="1">
    <citation type="submission" date="2018-10" db="EMBL/GenBank/DDBJ databases">
        <title>Genome Sequence of Cohnella sp.</title>
        <authorList>
            <person name="Srinivasan S."/>
            <person name="Kim M.K."/>
        </authorList>
    </citation>
    <scope>NUCLEOTIDE SEQUENCE [LARGE SCALE GENOMIC DNA]</scope>
    <source>
        <strain evidence="2 3">18JY8-7</strain>
    </source>
</reference>
<dbReference type="Pfam" id="PF12733">
    <property type="entry name" value="Cadherin-like"/>
    <property type="match status" value="2"/>
</dbReference>
<gene>
    <name evidence="2" type="ORF">EAV92_16075</name>
</gene>
<organism evidence="2 3">
    <name type="scientific">Cohnella candidum</name>
    <dbReference type="NCBI Taxonomy" id="2674991"/>
    <lineage>
        <taxon>Bacteria</taxon>
        <taxon>Bacillati</taxon>
        <taxon>Bacillota</taxon>
        <taxon>Bacilli</taxon>
        <taxon>Bacillales</taxon>
        <taxon>Paenibacillaceae</taxon>
        <taxon>Cohnella</taxon>
    </lineage>
</organism>
<feature type="domain" description="SLH" evidence="1">
    <location>
        <begin position="712"/>
        <end position="775"/>
    </location>
</feature>